<name>A0A9W8BBG9_9FUNG</name>
<organism evidence="6 7">
    <name type="scientific">Coemansia thaxteri</name>
    <dbReference type="NCBI Taxonomy" id="2663907"/>
    <lineage>
        <taxon>Eukaryota</taxon>
        <taxon>Fungi</taxon>
        <taxon>Fungi incertae sedis</taxon>
        <taxon>Zoopagomycota</taxon>
        <taxon>Kickxellomycotina</taxon>
        <taxon>Kickxellomycetes</taxon>
        <taxon>Kickxellales</taxon>
        <taxon>Kickxellaceae</taxon>
        <taxon>Coemansia</taxon>
    </lineage>
</organism>
<dbReference type="InterPro" id="IPR023753">
    <property type="entry name" value="FAD/NAD-binding_dom"/>
</dbReference>
<keyword evidence="2" id="KW-0285">Flavoprotein</keyword>
<comment type="caution">
    <text evidence="6">The sequence shown here is derived from an EMBL/GenBank/DDBJ whole genome shotgun (WGS) entry which is preliminary data.</text>
</comment>
<evidence type="ECO:0000313" key="6">
    <source>
        <dbReference type="EMBL" id="KAJ2001649.1"/>
    </source>
</evidence>
<dbReference type="GO" id="GO:0050660">
    <property type="term" value="F:flavin adenine dinucleotide binding"/>
    <property type="evidence" value="ECO:0007669"/>
    <property type="project" value="TreeGrafter"/>
</dbReference>
<dbReference type="Pfam" id="PF07992">
    <property type="entry name" value="Pyr_redox_2"/>
    <property type="match status" value="1"/>
</dbReference>
<dbReference type="InterPro" id="IPR036188">
    <property type="entry name" value="FAD/NAD-bd_sf"/>
</dbReference>
<dbReference type="Proteomes" id="UP001150907">
    <property type="component" value="Unassembled WGS sequence"/>
</dbReference>
<reference evidence="6" key="1">
    <citation type="submission" date="2022-07" db="EMBL/GenBank/DDBJ databases">
        <title>Phylogenomic reconstructions and comparative analyses of Kickxellomycotina fungi.</title>
        <authorList>
            <person name="Reynolds N.K."/>
            <person name="Stajich J.E."/>
            <person name="Barry K."/>
            <person name="Grigoriev I.V."/>
            <person name="Crous P."/>
            <person name="Smith M.E."/>
        </authorList>
    </citation>
    <scope>NUCLEOTIDE SEQUENCE</scope>
    <source>
        <strain evidence="6">IMI 214461</strain>
    </source>
</reference>
<feature type="domain" description="FAD/NAD(P)-binding" evidence="5">
    <location>
        <begin position="95"/>
        <end position="340"/>
    </location>
</feature>
<comment type="similarity">
    <text evidence="1">Belongs to the FAD-dependent oxidoreductase family.</text>
</comment>
<dbReference type="PANTHER" id="PTHR43735:SF3">
    <property type="entry name" value="FERROPTOSIS SUPPRESSOR PROTEIN 1"/>
    <property type="match status" value="1"/>
</dbReference>
<dbReference type="SUPFAM" id="SSF51905">
    <property type="entry name" value="FAD/NAD(P)-binding domain"/>
    <property type="match status" value="1"/>
</dbReference>
<dbReference type="OrthoDB" id="202203at2759"/>
<keyword evidence="7" id="KW-1185">Reference proteome</keyword>
<dbReference type="GO" id="GO:0005737">
    <property type="term" value="C:cytoplasm"/>
    <property type="evidence" value="ECO:0007669"/>
    <property type="project" value="TreeGrafter"/>
</dbReference>
<dbReference type="Gene3D" id="3.50.50.60">
    <property type="entry name" value="FAD/NAD(P)-binding domain"/>
    <property type="match status" value="2"/>
</dbReference>
<protein>
    <recommendedName>
        <fullName evidence="5">FAD/NAD(P)-binding domain-containing protein</fullName>
    </recommendedName>
</protein>
<dbReference type="EMBL" id="JANBQF010000382">
    <property type="protein sequence ID" value="KAJ2001649.1"/>
    <property type="molecule type" value="Genomic_DNA"/>
</dbReference>
<accession>A0A9W8BBG9</accession>
<evidence type="ECO:0000259" key="5">
    <source>
        <dbReference type="Pfam" id="PF07992"/>
    </source>
</evidence>
<keyword evidence="3" id="KW-0274">FAD</keyword>
<proteinExistence type="inferred from homology"/>
<evidence type="ECO:0000256" key="1">
    <source>
        <dbReference type="ARBA" id="ARBA00006442"/>
    </source>
</evidence>
<dbReference type="AlphaFoldDB" id="A0A9W8BBG9"/>
<dbReference type="PANTHER" id="PTHR43735">
    <property type="entry name" value="APOPTOSIS-INDUCING FACTOR 1"/>
    <property type="match status" value="1"/>
</dbReference>
<dbReference type="GO" id="GO:0004174">
    <property type="term" value="F:electron-transferring-flavoprotein dehydrogenase activity"/>
    <property type="evidence" value="ECO:0007669"/>
    <property type="project" value="TreeGrafter"/>
</dbReference>
<evidence type="ECO:0000256" key="4">
    <source>
        <dbReference type="ARBA" id="ARBA00023002"/>
    </source>
</evidence>
<dbReference type="Gene3D" id="3.50.50.100">
    <property type="match status" value="1"/>
</dbReference>
<evidence type="ECO:0000313" key="7">
    <source>
        <dbReference type="Proteomes" id="UP001150907"/>
    </source>
</evidence>
<gene>
    <name evidence="6" type="ORF">H4R26_004020</name>
</gene>
<evidence type="ECO:0000256" key="3">
    <source>
        <dbReference type="ARBA" id="ARBA00022827"/>
    </source>
</evidence>
<sequence>MHIPSTPVRIAVAGGNYAGLSAMRELYLQLLATNTDYDGTRQAPPNPKVKITLIDRRDGFVHYLGITRGLCQSEYGRKLWVPYSDLPWLQHPSISIKKSIITRIASHHLELADTGEHEEFDYLVVALGQSRTAPIGVAASSMDEYVSDMDKHGKLIGNAQSIVVVGGGAVGTELAADLKTDHPEKEVTLIHSRSLPVPGPFTDEFRLCVTKVLQSLGVKTLFGERVIDESCSANDAFGAEPAKHADILPELFDSVKRNATLTTSSGLRVHGDIVFNCLGATSKASLVDLPSSTGYPVFSPHGIRVNQAMQVDDPKYSHIFAAGDVTDRDLLKLAGAASKGGRLAGTNIAKLINASNGEAAGIISPSREKHGKEVSSPELGWIKLVLGEHHAVIQRGEEVVPTEAAIHMVSPDIKLSKATRKLYIGSYPINGK</sequence>
<evidence type="ECO:0000256" key="2">
    <source>
        <dbReference type="ARBA" id="ARBA00022630"/>
    </source>
</evidence>
<keyword evidence="4" id="KW-0560">Oxidoreductase</keyword>